<feature type="region of interest" description="Disordered" evidence="1">
    <location>
        <begin position="1"/>
        <end position="42"/>
    </location>
</feature>
<feature type="compositionally biased region" description="Polar residues" evidence="1">
    <location>
        <begin position="1"/>
        <end position="11"/>
    </location>
</feature>
<dbReference type="InterPro" id="IPR041498">
    <property type="entry name" value="Big_6"/>
</dbReference>
<gene>
    <name evidence="3" type="ORF">C4F51_18175</name>
</gene>
<feature type="domain" description="Bacterial Ig" evidence="2">
    <location>
        <begin position="258"/>
        <end position="337"/>
    </location>
</feature>
<dbReference type="NCBIfam" id="NF033510">
    <property type="entry name" value="Ca_tandemer"/>
    <property type="match status" value="10"/>
</dbReference>
<feature type="domain" description="Bacterial Ig" evidence="2">
    <location>
        <begin position="170"/>
        <end position="249"/>
    </location>
</feature>
<dbReference type="InterPro" id="IPR017868">
    <property type="entry name" value="Filamin/ABP280_repeat-like"/>
</dbReference>
<comment type="caution">
    <text evidence="3">The sequence shown here is derived from an EMBL/GenBank/DDBJ whole genome shotgun (WGS) entry which is preliminary data.</text>
</comment>
<feature type="domain" description="Bacterial Ig" evidence="2">
    <location>
        <begin position="82"/>
        <end position="161"/>
    </location>
</feature>
<feature type="domain" description="Bacterial Ig" evidence="2">
    <location>
        <begin position="692"/>
        <end position="769"/>
    </location>
</feature>
<organism evidence="3 4">
    <name type="scientific">Cellvibrio polysaccharolyticus</name>
    <dbReference type="NCBI Taxonomy" id="2082724"/>
    <lineage>
        <taxon>Bacteria</taxon>
        <taxon>Pseudomonadati</taxon>
        <taxon>Pseudomonadota</taxon>
        <taxon>Gammaproteobacteria</taxon>
        <taxon>Cellvibrionales</taxon>
        <taxon>Cellvibrionaceae</taxon>
        <taxon>Cellvibrio</taxon>
    </lineage>
</organism>
<dbReference type="EMBL" id="PRDL01000001">
    <property type="protein sequence ID" value="MBE8719109.1"/>
    <property type="molecule type" value="Genomic_DNA"/>
</dbReference>
<proteinExistence type="predicted"/>
<dbReference type="PROSITE" id="PS50194">
    <property type="entry name" value="FILAMIN_REPEAT"/>
    <property type="match status" value="4"/>
</dbReference>
<evidence type="ECO:0000313" key="3">
    <source>
        <dbReference type="EMBL" id="MBE8719109.1"/>
    </source>
</evidence>
<feature type="domain" description="Bacterial Ig" evidence="2">
    <location>
        <begin position="2"/>
        <end position="73"/>
    </location>
</feature>
<feature type="domain" description="Bacterial Ig" evidence="2">
    <location>
        <begin position="520"/>
        <end position="598"/>
    </location>
</feature>
<name>A0A928V9R6_9GAMM</name>
<dbReference type="Pfam" id="PF17936">
    <property type="entry name" value="Big_6"/>
    <property type="match status" value="10"/>
</dbReference>
<feature type="region of interest" description="Disordered" evidence="1">
    <location>
        <begin position="616"/>
        <end position="640"/>
    </location>
</feature>
<dbReference type="Gene3D" id="2.60.40.10">
    <property type="entry name" value="Immunoglobulins"/>
    <property type="match status" value="10"/>
</dbReference>
<evidence type="ECO:0000313" key="4">
    <source>
        <dbReference type="Proteomes" id="UP000652567"/>
    </source>
</evidence>
<dbReference type="InterPro" id="IPR055014">
    <property type="entry name" value="BapA_Bap-like_C"/>
</dbReference>
<feature type="compositionally biased region" description="Polar residues" evidence="1">
    <location>
        <begin position="535"/>
        <end position="547"/>
    </location>
</feature>
<accession>A0A928V9R6</accession>
<dbReference type="NCBIfam" id="NF045619">
    <property type="entry name" value="adhes_GNV_Cterm"/>
    <property type="match status" value="1"/>
</dbReference>
<feature type="domain" description="Bacterial Ig" evidence="2">
    <location>
        <begin position="346"/>
        <end position="425"/>
    </location>
</feature>
<keyword evidence="4" id="KW-1185">Reference proteome</keyword>
<sequence length="1494" mass="148686">MVSPDGSSVSGNGEAGASVTITDPDGNEIGSGTVQPDGSFTVAIAPPQINGETLTVVLGNANGDSDPATVVAPNVDTGDDVPAPATGLVVSPDGSSVSGNGEAGASVTITDPDGNEIGSGTVQPDGSFTVAIAPPQINGETLTVVLGNANGDSDPATVVAPNVDAGDDVPAPATGLVVSPDGSSVSGNGEAGASVTITDPDGNEIGSGTVQPDGSFTVAIAPPQINGETLTVVLGNANGDSDPATVVAPNVDAGDDVPAPATNLVVSPDGSSVSGNGEAGASVTITDPDGNEIGSGTVQPDGSFTVAIAPPQINGETLTVVLGNANGDSDPATVVAPNVDAGDDVPAPATGLVVSPDGSSVSGNGEAGASVTITDPDGNEIGSGTVQPDGSFTVAIAPPQINGETLTVVLGNANGDSDPATVVAPVVNDDVPDIATNLLVSADGTSLTGNGEAGATVTVTDAGGNEIGTGTVLPDGSFTVGLTPPQIDGQILTVVLGNANGNSDPATVLAPNVDTDDDVPAPATNLVVGPDGASVSGNGEAGTTVTITDPDGNEIGSGTVQLDGSFTVAIAPPQTNGEILIVVLTNAFGDSDPAAIAAPVIEVELPDPATNLVVSPDGSSVSGTGEAGATVTITDPDGNEIGSGTVQPDGSFTVAIAPPQINGETLTVVLGNANGDSDPATVLAPVINDDVPDIAINLLVSADGTSLTGNGEAGAAITITDPDGNEIGTGTVQPDGSFTVSLTPPQTDGETLTVVLSNANGDSGPATVVAPVVNDEVPEAAINLLVSPDGTTLTGNGEPGAGIRITNPDGDEIGTGTVQPDGTFTVTLIPPQTAGETLTVVLSNANGDSGPATVSAPLVEEVLAFDNVASAFINLEPTVTANVSAGSAGYLALLNLLNVVDLQVLSVNMINFNVAHGHRSDLQLEFNSLLGVGALSDLRAVVQVRDESGSWVGLNGEGQASFLSLNLLSGGAAGVSVSGLPAGEYRAFMAANGVVNLSVIANLTGVRTDYDYNNILGTDAVNVSGNVLTDAGVNSGVDVITDDTIVFSVQGTPVPLEGATIDGTYGQLTIFQDGTYTYVPNDSLAGIGKVDSFSYTIRDTVTQSESTANLHIRIDSESVDLEWSAPGDDAQFALEARDDQATAALSYRNVVSPTATAKLGADFGLSGGLVKTGQTTVSFTVNANDKSNVVLIVGTDASLGSLSVLPTYTLQLLKWNEGTSTWVPVPGGNASGTALASLPLLNGLSGLQLQVPGDLSAGSYQVKATISTVALSNFSSAVYLTRTDTHLNQYEVNSNPGVSGNVLADDDLGSPATKLMVQSGGSYQDIPTSGLTVVGSYGNLLIQQDGSYHYSPTGNPVHHTADVVDIFQYQVVAPNGETSQASLEITVDVSGAGVVNTGPSPLAFFDDIPDLDLDLASNDESVAAEDAELDVSLEELVHESSEEIALSFEEETASLATDEPPVDNTLTSDASEIVLTEPVAQNDDLWNQPDNYLG</sequence>
<reference evidence="3" key="1">
    <citation type="submission" date="2018-07" db="EMBL/GenBank/DDBJ databases">
        <title>Genome assembly of strain Ka43.</title>
        <authorList>
            <person name="Kukolya J."/>
            <person name="Nagy I."/>
            <person name="Horvath B."/>
            <person name="Toth A."/>
        </authorList>
    </citation>
    <scope>NUCLEOTIDE SEQUENCE</scope>
    <source>
        <strain evidence="3">KB43</strain>
    </source>
</reference>
<feature type="domain" description="Bacterial Ig" evidence="2">
    <location>
        <begin position="606"/>
        <end position="684"/>
    </location>
</feature>
<protein>
    <recommendedName>
        <fullName evidence="2">Bacterial Ig domain-containing protein</fullName>
    </recommendedName>
</protein>
<dbReference type="Proteomes" id="UP000652567">
    <property type="component" value="Unassembled WGS sequence"/>
</dbReference>
<feature type="domain" description="Bacterial Ig" evidence="2">
    <location>
        <begin position="432"/>
        <end position="511"/>
    </location>
</feature>
<feature type="domain" description="Bacterial Ig" evidence="2">
    <location>
        <begin position="778"/>
        <end position="853"/>
    </location>
</feature>
<evidence type="ECO:0000256" key="1">
    <source>
        <dbReference type="SAM" id="MobiDB-lite"/>
    </source>
</evidence>
<dbReference type="InterPro" id="IPR013783">
    <property type="entry name" value="Ig-like_fold"/>
</dbReference>
<feature type="region of interest" description="Disordered" evidence="1">
    <location>
        <begin position="529"/>
        <end position="554"/>
    </location>
</feature>
<evidence type="ECO:0000259" key="2">
    <source>
        <dbReference type="Pfam" id="PF17936"/>
    </source>
</evidence>